<protein>
    <recommendedName>
        <fullName evidence="5">Ubiquitin-related modifier 1 homolog</fullName>
    </recommendedName>
</protein>
<dbReference type="CDD" id="cd01764">
    <property type="entry name" value="Ubl_Urm1"/>
    <property type="match status" value="1"/>
</dbReference>
<comment type="PTM">
    <text evidence="5">C-terminal thiocarboxylation occurs in 2 steps, it is first acyl-adenylated (-COAMP) via the hesA/moeB/thiF part of the MOCS3/UBA4 homolog, then thiocarboxylated (-COSH) via the rhodanese domain of the MOCS3/UBA4 homolog.</text>
</comment>
<keyword evidence="3 5" id="KW-0819">tRNA processing</keyword>
<dbReference type="Pfam" id="PF09138">
    <property type="entry name" value="Urm1"/>
    <property type="match status" value="1"/>
</dbReference>
<keyword evidence="4 5" id="KW-0833">Ubl conjugation pathway</keyword>
<evidence type="ECO:0000256" key="2">
    <source>
        <dbReference type="ARBA" id="ARBA00022499"/>
    </source>
</evidence>
<dbReference type="UniPathway" id="UPA00988"/>
<dbReference type="OMA" id="DYELQPN"/>
<comment type="similarity">
    <text evidence="5 6">Belongs to the URM1 family.</text>
</comment>
<evidence type="ECO:0000313" key="7">
    <source>
        <dbReference type="EMBL" id="CUG51335.1"/>
    </source>
</evidence>
<dbReference type="InterPro" id="IPR015221">
    <property type="entry name" value="Urm1"/>
</dbReference>
<evidence type="ECO:0000256" key="1">
    <source>
        <dbReference type="ARBA" id="ARBA00022490"/>
    </source>
</evidence>
<organism evidence="7 8">
    <name type="scientific">Bodo saltans</name>
    <name type="common">Flagellated protozoan</name>
    <dbReference type="NCBI Taxonomy" id="75058"/>
    <lineage>
        <taxon>Eukaryota</taxon>
        <taxon>Discoba</taxon>
        <taxon>Euglenozoa</taxon>
        <taxon>Kinetoplastea</taxon>
        <taxon>Metakinetoplastina</taxon>
        <taxon>Eubodonida</taxon>
        <taxon>Bodonidae</taxon>
        <taxon>Bodo</taxon>
    </lineage>
</organism>
<feature type="cross-link" description="Glycyl lysine isopeptide (Gly-Lys) (interchain with K-? in acceptor proteins)" evidence="5">
    <location>
        <position position="102"/>
    </location>
</feature>
<evidence type="ECO:0000256" key="3">
    <source>
        <dbReference type="ARBA" id="ARBA00022694"/>
    </source>
</evidence>
<dbReference type="VEuPathDB" id="TriTrypDB:BSAL_80455"/>
<dbReference type="GO" id="GO:0002098">
    <property type="term" value="P:tRNA wobble uridine modification"/>
    <property type="evidence" value="ECO:0007669"/>
    <property type="project" value="UniProtKB-UniRule"/>
</dbReference>
<comment type="subcellular location">
    <subcellularLocation>
        <location evidence="5 6">Cytoplasm</location>
    </subcellularLocation>
</comment>
<evidence type="ECO:0000256" key="5">
    <source>
        <dbReference type="HAMAP-Rule" id="MF_03048"/>
    </source>
</evidence>
<dbReference type="OrthoDB" id="10248987at2759"/>
<dbReference type="InterPro" id="IPR016155">
    <property type="entry name" value="Mopterin_synth/thiamin_S_b"/>
</dbReference>
<dbReference type="SUPFAM" id="SSF54285">
    <property type="entry name" value="MoaD/ThiS"/>
    <property type="match status" value="1"/>
</dbReference>
<feature type="modified residue" description="1-thioglycine" evidence="5">
    <location>
        <position position="102"/>
    </location>
</feature>
<name>A0A0S4J1Y6_BODSA</name>
<dbReference type="PIRSF" id="PIRSF037379">
    <property type="entry name" value="Ubiquitin-related_modifier_1"/>
    <property type="match status" value="1"/>
</dbReference>
<evidence type="ECO:0000256" key="6">
    <source>
        <dbReference type="RuleBase" id="RU361182"/>
    </source>
</evidence>
<comment type="pathway">
    <text evidence="5 6">tRNA modification; 5-methoxycarbonylmethyl-2-thiouridine-tRNA biosynthesis.</text>
</comment>
<comment type="function">
    <text evidence="5">Acts as a sulfur carrier required for 2-thiolation of mcm(5)S(2)U at tRNA wobble positions of cytosolic tRNA(Lys), tRNA(Glu) and tRNA(Gln). Serves as sulfur donor in tRNA 2-thiolation reaction by being thiocarboxylated (-COSH) at its C-terminus by the MOCS3/UBA4 homolog. The sulfur is then transferred to tRNA to form 2-thiolation of mcm(5)S(2)U. Also acts as a ubiquitin-like protein (UBL) that is covalently conjugated via an isopeptide bond to lysine residues of target proteins. The thiocarboxylated form serves as substrate for conjugation and oxidative stress specifically induces the formation of UBL-protein conjugates.</text>
</comment>
<sequence>MTALPLVKVELSGGCELLFGKQSSIPLVDVVPQGYTLQHLVVLLREKYIVERPEQFVDATGTTLRPGVLALVNDCDAEVLGGMSYVLENNDTVEFVSTLHGG</sequence>
<dbReference type="GO" id="GO:0032447">
    <property type="term" value="P:protein urmylation"/>
    <property type="evidence" value="ECO:0007669"/>
    <property type="project" value="UniProtKB-UniRule"/>
</dbReference>
<keyword evidence="2 5" id="KW-1017">Isopeptide bond</keyword>
<dbReference type="HAMAP" id="MF_03048">
    <property type="entry name" value="Urm1"/>
    <property type="match status" value="1"/>
</dbReference>
<dbReference type="GO" id="GO:0034227">
    <property type="term" value="P:tRNA thio-modification"/>
    <property type="evidence" value="ECO:0007669"/>
    <property type="project" value="UniProtKB-UniRule"/>
</dbReference>
<evidence type="ECO:0000256" key="4">
    <source>
        <dbReference type="ARBA" id="ARBA00022786"/>
    </source>
</evidence>
<dbReference type="AlphaFoldDB" id="A0A0S4J1Y6"/>
<keyword evidence="1 5" id="KW-0963">Cytoplasm</keyword>
<accession>A0A0S4J1Y6</accession>
<dbReference type="GO" id="GO:0005829">
    <property type="term" value="C:cytosol"/>
    <property type="evidence" value="ECO:0007669"/>
    <property type="project" value="UniProtKB-UniRule"/>
</dbReference>
<dbReference type="EMBL" id="CYKH01000851">
    <property type="protein sequence ID" value="CUG51335.1"/>
    <property type="molecule type" value="Genomic_DNA"/>
</dbReference>
<dbReference type="Gene3D" id="3.10.20.30">
    <property type="match status" value="1"/>
</dbReference>
<dbReference type="PANTHER" id="PTHR14986">
    <property type="entry name" value="RURM1 PROTEIN"/>
    <property type="match status" value="1"/>
</dbReference>
<keyword evidence="8" id="KW-1185">Reference proteome</keyword>
<proteinExistence type="inferred from homology"/>
<dbReference type="InterPro" id="IPR012675">
    <property type="entry name" value="Beta-grasp_dom_sf"/>
</dbReference>
<reference evidence="8" key="1">
    <citation type="submission" date="2015-09" db="EMBL/GenBank/DDBJ databases">
        <authorList>
            <consortium name="Pathogen Informatics"/>
        </authorList>
    </citation>
    <scope>NUCLEOTIDE SEQUENCE [LARGE SCALE GENOMIC DNA]</scope>
    <source>
        <strain evidence="8">Lake Konstanz</strain>
    </source>
</reference>
<gene>
    <name evidence="7" type="ORF">BSAL_80455</name>
</gene>
<evidence type="ECO:0000313" key="8">
    <source>
        <dbReference type="Proteomes" id="UP000051952"/>
    </source>
</evidence>
<dbReference type="Proteomes" id="UP000051952">
    <property type="component" value="Unassembled WGS sequence"/>
</dbReference>